<comment type="caution">
    <text evidence="4">The sequence shown here is derived from an EMBL/GenBank/DDBJ whole genome shotgun (WGS) entry which is preliminary data.</text>
</comment>
<evidence type="ECO:0000256" key="1">
    <source>
        <dbReference type="SAM" id="Coils"/>
    </source>
</evidence>
<dbReference type="AlphaFoldDB" id="A0A6D2JIZ6"/>
<dbReference type="PANTHER" id="PTHR21596">
    <property type="entry name" value="RIBONUCLEASE P SUBUNIT P38"/>
    <property type="match status" value="1"/>
</dbReference>
<dbReference type="EMBL" id="CACVBM020001173">
    <property type="protein sequence ID" value="CAA7037236.1"/>
    <property type="molecule type" value="Genomic_DNA"/>
</dbReference>
<dbReference type="GO" id="GO:0080188">
    <property type="term" value="P:gene silencing by siRNA-directed DNA methylation"/>
    <property type="evidence" value="ECO:0007669"/>
    <property type="project" value="InterPro"/>
</dbReference>
<gene>
    <name evidence="4" type="ORF">MERR_LOCUS24471</name>
</gene>
<proteinExistence type="predicted"/>
<dbReference type="PANTHER" id="PTHR21596:SF54">
    <property type="entry name" value="TRANSCRIPTION REGULATOR-LIKE"/>
    <property type="match status" value="1"/>
</dbReference>
<feature type="domain" description="XS" evidence="2">
    <location>
        <begin position="32"/>
        <end position="70"/>
    </location>
</feature>
<evidence type="ECO:0000313" key="5">
    <source>
        <dbReference type="Proteomes" id="UP000467841"/>
    </source>
</evidence>
<name>A0A6D2JIZ6_9BRAS</name>
<evidence type="ECO:0008006" key="6">
    <source>
        <dbReference type="Google" id="ProtNLM"/>
    </source>
</evidence>
<dbReference type="InterPro" id="IPR038588">
    <property type="entry name" value="XS_domain_sf"/>
</dbReference>
<sequence>MKKNGEEKYVWPWVGVVANVPTEIFKDLKTPYERSFEQDRHGKKDWKNNGIHTRGEKLYGWVAREEDYNSWGIVGEKVKKGRDLRSISQIEEGEKRQMNQLVDYLSQTIEKNEKRKEVLEHENNEASLVLEGLELHNLQLHRTYQEGVKKEQQLSFFKFRKRKANVLFVFDELFGNMNQDLMTGENIRVKRLGQLHPETFLPEMMWKHRGSISRAENEGAELCSLWEAQIGDVQWHPFKILESDRPPNTTRKRGYCYDFFCHNKQNFVTIKS</sequence>
<keyword evidence="1" id="KW-0175">Coiled coil</keyword>
<dbReference type="Proteomes" id="UP000467841">
    <property type="component" value="Unassembled WGS sequence"/>
</dbReference>
<feature type="coiled-coil region" evidence="1">
    <location>
        <begin position="102"/>
        <end position="129"/>
    </location>
</feature>
<dbReference type="InterPro" id="IPR005380">
    <property type="entry name" value="XS_domain"/>
</dbReference>
<dbReference type="InterPro" id="IPR045177">
    <property type="entry name" value="FDM1-5/IDN2"/>
</dbReference>
<dbReference type="OrthoDB" id="1892195at2759"/>
<evidence type="ECO:0000259" key="2">
    <source>
        <dbReference type="Pfam" id="PF03468"/>
    </source>
</evidence>
<feature type="domain" description="Factor of DNA methylation 1-5/IDN2" evidence="3">
    <location>
        <begin position="190"/>
        <end position="245"/>
    </location>
</feature>
<reference evidence="4" key="1">
    <citation type="submission" date="2020-01" db="EMBL/GenBank/DDBJ databases">
        <authorList>
            <person name="Mishra B."/>
        </authorList>
    </citation>
    <scope>NUCLEOTIDE SEQUENCE [LARGE SCALE GENOMIC DNA]</scope>
</reference>
<dbReference type="Gene3D" id="3.30.70.2890">
    <property type="entry name" value="XS domain"/>
    <property type="match status" value="1"/>
</dbReference>
<evidence type="ECO:0000313" key="4">
    <source>
        <dbReference type="EMBL" id="CAA7037236.1"/>
    </source>
</evidence>
<accession>A0A6D2JIZ6</accession>
<evidence type="ECO:0000259" key="3">
    <source>
        <dbReference type="Pfam" id="PF03469"/>
    </source>
</evidence>
<protein>
    <recommendedName>
        <fullName evidence="6">Factor of DNA methylation 1-5/IDN2 domain-containing protein</fullName>
    </recommendedName>
</protein>
<dbReference type="InterPro" id="IPR005379">
    <property type="entry name" value="FDM1-5/IDN2_XH"/>
</dbReference>
<organism evidence="4 5">
    <name type="scientific">Microthlaspi erraticum</name>
    <dbReference type="NCBI Taxonomy" id="1685480"/>
    <lineage>
        <taxon>Eukaryota</taxon>
        <taxon>Viridiplantae</taxon>
        <taxon>Streptophyta</taxon>
        <taxon>Embryophyta</taxon>
        <taxon>Tracheophyta</taxon>
        <taxon>Spermatophyta</taxon>
        <taxon>Magnoliopsida</taxon>
        <taxon>eudicotyledons</taxon>
        <taxon>Gunneridae</taxon>
        <taxon>Pentapetalae</taxon>
        <taxon>rosids</taxon>
        <taxon>malvids</taxon>
        <taxon>Brassicales</taxon>
        <taxon>Brassicaceae</taxon>
        <taxon>Coluteocarpeae</taxon>
        <taxon>Microthlaspi</taxon>
    </lineage>
</organism>
<keyword evidence="5" id="KW-1185">Reference proteome</keyword>
<dbReference type="Pfam" id="PF03469">
    <property type="entry name" value="XH"/>
    <property type="match status" value="1"/>
</dbReference>
<dbReference type="Pfam" id="PF03468">
    <property type="entry name" value="XS"/>
    <property type="match status" value="1"/>
</dbReference>